<evidence type="ECO:0000313" key="1">
    <source>
        <dbReference type="EMBL" id="MCC3270078.1"/>
    </source>
</evidence>
<dbReference type="EMBL" id="JAJFZP010000009">
    <property type="protein sequence ID" value="MCC3270078.1"/>
    <property type="molecule type" value="Genomic_DNA"/>
</dbReference>
<comment type="caution">
    <text evidence="1">The sequence shown here is derived from an EMBL/GenBank/DDBJ whole genome shotgun (WGS) entry which is preliminary data.</text>
</comment>
<reference evidence="1" key="1">
    <citation type="submission" date="2021-10" db="EMBL/GenBank/DDBJ databases">
        <title>Novel species in genus Arthrobacter.</title>
        <authorList>
            <person name="Liu Y."/>
        </authorList>
    </citation>
    <scope>NUCLEOTIDE SEQUENCE</scope>
    <source>
        <strain evidence="1">Zg-Y809</strain>
    </source>
</reference>
<protein>
    <submittedName>
        <fullName evidence="1">Uncharacterized protein</fullName>
    </submittedName>
</protein>
<dbReference type="RefSeq" id="WP_227908347.1">
    <property type="nucleotide sequence ID" value="NZ_CP095461.1"/>
</dbReference>
<dbReference type="AlphaFoldDB" id="A0A9X1M2C9"/>
<gene>
    <name evidence="1" type="ORF">LJ751_12065</name>
</gene>
<accession>A0A9X1M2C9</accession>
<name>A0A9X1M2C9_9MICC</name>
<organism evidence="1 2">
    <name type="scientific">Arthrobacter gengyunqii</name>
    <dbReference type="NCBI Taxonomy" id="2886940"/>
    <lineage>
        <taxon>Bacteria</taxon>
        <taxon>Bacillati</taxon>
        <taxon>Actinomycetota</taxon>
        <taxon>Actinomycetes</taxon>
        <taxon>Micrococcales</taxon>
        <taxon>Micrococcaceae</taxon>
        <taxon>Arthrobacter</taxon>
    </lineage>
</organism>
<dbReference type="Proteomes" id="UP001139264">
    <property type="component" value="Unassembled WGS sequence"/>
</dbReference>
<sequence>MNTEQSNAAASQTGTTQASPREILLNMLRVMDELVQLQGGEWTYEDDALFDPTSTAGYWGMTTCGDDINRQYSSTVITGPGVSSPEDAATRAAEHLEAQGFTETNKFESSIENNRYIVQTLSHPDGTSVVYHPGTGHSSINVHSACSSDPGMDMRTL</sequence>
<proteinExistence type="predicted"/>
<evidence type="ECO:0000313" key="2">
    <source>
        <dbReference type="Proteomes" id="UP001139264"/>
    </source>
</evidence>